<dbReference type="PROSITE" id="PS50088">
    <property type="entry name" value="ANK_REPEAT"/>
    <property type="match status" value="4"/>
</dbReference>
<proteinExistence type="predicted"/>
<dbReference type="SUPFAM" id="SSF48403">
    <property type="entry name" value="Ankyrin repeat"/>
    <property type="match status" value="1"/>
</dbReference>
<dbReference type="AlphaFoldDB" id="A0A239JMV8"/>
<dbReference type="Gene3D" id="1.25.40.20">
    <property type="entry name" value="Ankyrin repeat-containing domain"/>
    <property type="match status" value="2"/>
</dbReference>
<evidence type="ECO:0000256" key="3">
    <source>
        <dbReference type="PROSITE-ProRule" id="PRU00023"/>
    </source>
</evidence>
<feature type="repeat" description="ANK" evidence="3">
    <location>
        <begin position="184"/>
        <end position="216"/>
    </location>
</feature>
<dbReference type="SMART" id="SM00248">
    <property type="entry name" value="ANK"/>
    <property type="match status" value="6"/>
</dbReference>
<feature type="repeat" description="ANK" evidence="3">
    <location>
        <begin position="248"/>
        <end position="281"/>
    </location>
</feature>
<dbReference type="InterPro" id="IPR036909">
    <property type="entry name" value="Cyt_c-like_dom_sf"/>
</dbReference>
<evidence type="ECO:0000313" key="7">
    <source>
        <dbReference type="Proteomes" id="UP000198356"/>
    </source>
</evidence>
<sequence length="787" mass="84795">MKKRFELTSVLSLSTVLALGLASCWSRFVTPASARSASEQTTEKIDFAHDIQPILRQNCVRCHGATKQSGGMRLDRKSSAMKAFTRRVVPGNSANSMLFHRVSDSQFGPPMPPDKPLTAEQVDLLRRWIDQGADWPDSLSNEAEPKPLNPDAIAAVDLLRDNQLPAFLKLVSATPALLNARGPEGSTPFMYAVLYTGAATLDQLLKLGADPNLRNDEDATALMWAAHEFDKTAVLVAHGADVNARSADFRTPLMIAARRPGAVATVKLLLDHGADPNRNERPGGQSSALLEAATAGDAASFELLLDRGAKLRGDAEPILVMNIIMECRRCVDLTVAKLDGLKAADKTFEDKGIYTSTLQDTAFLDDAASIRLLLAHGADPKLPDGSGRTALLYAAASDVLSLDAIKLLVAGGSDVNAHSLHEHSGDSGMTVLDMAMQHGHTPIVDYLVSIGAKPGQPHAAVLPARFTSELRPAVQSSLPLLQRADANFAKNSGCVSCHNNNLTAMTMSLARKQGFAVDEQTAASQLHVNADALAKARDILHQGFLLPVEDNFSENVMAYILLGLDAEGYKPNLDTDAAAMHILWRQKPNGEWQQPHGDGRQPLCLNYTGQTALSLRGLQLYAPKTDAAVYRKSIALGAAWLATAKSYNNDDRSWRVSGLAWAGTNKPALLRAVQELKSAQKPDGGWSDLPSMDSSAYATGKSLVALHTAGMAVSDPAYQRGMKWLLSHQQPDGSWYVQTRALGFQPWSDAGFPHKYDQFISAAATNWAAMALTLALPEKRPVMASLR</sequence>
<dbReference type="SUPFAM" id="SSF46626">
    <property type="entry name" value="Cytochrome c"/>
    <property type="match status" value="1"/>
</dbReference>
<dbReference type="Pfam" id="PF12796">
    <property type="entry name" value="Ank_2"/>
    <property type="match status" value="2"/>
</dbReference>
<dbReference type="PANTHER" id="PTHR24123">
    <property type="entry name" value="ANKYRIN REPEAT-CONTAINING"/>
    <property type="match status" value="1"/>
</dbReference>
<keyword evidence="7" id="KW-1185">Reference proteome</keyword>
<feature type="domain" description="Squalene cyclase C-terminal" evidence="5">
    <location>
        <begin position="665"/>
        <end position="775"/>
    </location>
</feature>
<dbReference type="InterPro" id="IPR008930">
    <property type="entry name" value="Terpenoid_cyclase/PrenylTrfase"/>
</dbReference>
<dbReference type="Proteomes" id="UP000198356">
    <property type="component" value="Unassembled WGS sequence"/>
</dbReference>
<protein>
    <submittedName>
        <fullName evidence="6">Squalene-hopene cyclase C-terminal domain-containing protein</fullName>
    </submittedName>
</protein>
<name>A0A239JMV8_9BACT</name>
<keyword evidence="1" id="KW-0677">Repeat</keyword>
<dbReference type="RefSeq" id="WP_089408698.1">
    <property type="nucleotide sequence ID" value="NZ_FZOU01000004.1"/>
</dbReference>
<dbReference type="InterPro" id="IPR051165">
    <property type="entry name" value="Multifunctional_ANK_Repeat"/>
</dbReference>
<dbReference type="PROSITE" id="PS50297">
    <property type="entry name" value="ANK_REP_REGION"/>
    <property type="match status" value="4"/>
</dbReference>
<gene>
    <name evidence="6" type="ORF">SAMN05421770_10422</name>
</gene>
<dbReference type="GO" id="GO:0009055">
    <property type="term" value="F:electron transfer activity"/>
    <property type="evidence" value="ECO:0007669"/>
    <property type="project" value="InterPro"/>
</dbReference>
<accession>A0A239JMV8</accession>
<evidence type="ECO:0000256" key="2">
    <source>
        <dbReference type="ARBA" id="ARBA00023043"/>
    </source>
</evidence>
<keyword evidence="2 3" id="KW-0040">ANK repeat</keyword>
<dbReference type="GO" id="GO:0020037">
    <property type="term" value="F:heme binding"/>
    <property type="evidence" value="ECO:0007669"/>
    <property type="project" value="InterPro"/>
</dbReference>
<dbReference type="InterPro" id="IPR011429">
    <property type="entry name" value="Cyt_c_Planctomycete-type"/>
</dbReference>
<feature type="repeat" description="ANK" evidence="3">
    <location>
        <begin position="427"/>
        <end position="459"/>
    </location>
</feature>
<dbReference type="SUPFAM" id="SSF48239">
    <property type="entry name" value="Terpenoid cyclases/Protein prenyltransferases"/>
    <property type="match status" value="1"/>
</dbReference>
<dbReference type="OrthoDB" id="127805at2"/>
<dbReference type="PROSITE" id="PS51257">
    <property type="entry name" value="PROKAR_LIPOPROTEIN"/>
    <property type="match status" value="1"/>
</dbReference>
<feature type="repeat" description="ANK" evidence="3">
    <location>
        <begin position="386"/>
        <end position="420"/>
    </location>
</feature>
<dbReference type="InterPro" id="IPR036770">
    <property type="entry name" value="Ankyrin_rpt-contain_sf"/>
</dbReference>
<dbReference type="PANTHER" id="PTHR24123:SF33">
    <property type="entry name" value="PROTEIN HOS4"/>
    <property type="match status" value="1"/>
</dbReference>
<evidence type="ECO:0000313" key="6">
    <source>
        <dbReference type="EMBL" id="SNT06778.1"/>
    </source>
</evidence>
<organism evidence="6 7">
    <name type="scientific">Granulicella rosea</name>
    <dbReference type="NCBI Taxonomy" id="474952"/>
    <lineage>
        <taxon>Bacteria</taxon>
        <taxon>Pseudomonadati</taxon>
        <taxon>Acidobacteriota</taxon>
        <taxon>Terriglobia</taxon>
        <taxon>Terriglobales</taxon>
        <taxon>Acidobacteriaceae</taxon>
        <taxon>Granulicella</taxon>
    </lineage>
</organism>
<evidence type="ECO:0000256" key="1">
    <source>
        <dbReference type="ARBA" id="ARBA00022737"/>
    </source>
</evidence>
<dbReference type="EMBL" id="FZOU01000004">
    <property type="protein sequence ID" value="SNT06778.1"/>
    <property type="molecule type" value="Genomic_DNA"/>
</dbReference>
<dbReference type="InterPro" id="IPR032696">
    <property type="entry name" value="SQ_cyclase_C"/>
</dbReference>
<dbReference type="Pfam" id="PF13243">
    <property type="entry name" value="SQHop_cyclase_C"/>
    <property type="match status" value="1"/>
</dbReference>
<evidence type="ECO:0000259" key="4">
    <source>
        <dbReference type="Pfam" id="PF07635"/>
    </source>
</evidence>
<dbReference type="Pfam" id="PF07635">
    <property type="entry name" value="PSCyt1"/>
    <property type="match status" value="1"/>
</dbReference>
<reference evidence="6 7" key="1">
    <citation type="submission" date="2017-06" db="EMBL/GenBank/DDBJ databases">
        <authorList>
            <person name="Kim H.J."/>
            <person name="Triplett B.A."/>
        </authorList>
    </citation>
    <scope>NUCLEOTIDE SEQUENCE [LARGE SCALE GENOMIC DNA]</scope>
    <source>
        <strain evidence="6 7">DSM 18704</strain>
    </source>
</reference>
<evidence type="ECO:0000259" key="5">
    <source>
        <dbReference type="Pfam" id="PF13243"/>
    </source>
</evidence>
<dbReference type="InterPro" id="IPR002110">
    <property type="entry name" value="Ankyrin_rpt"/>
</dbReference>
<feature type="domain" description="Cytochrome C Planctomycete-type" evidence="4">
    <location>
        <begin position="59"/>
        <end position="114"/>
    </location>
</feature>
<dbReference type="Gene3D" id="1.50.10.20">
    <property type="match status" value="1"/>
</dbReference>